<dbReference type="Proteomes" id="UP000887013">
    <property type="component" value="Unassembled WGS sequence"/>
</dbReference>
<organism evidence="1 2">
    <name type="scientific">Nephila pilipes</name>
    <name type="common">Giant wood spider</name>
    <name type="synonym">Nephila maculata</name>
    <dbReference type="NCBI Taxonomy" id="299642"/>
    <lineage>
        <taxon>Eukaryota</taxon>
        <taxon>Metazoa</taxon>
        <taxon>Ecdysozoa</taxon>
        <taxon>Arthropoda</taxon>
        <taxon>Chelicerata</taxon>
        <taxon>Arachnida</taxon>
        <taxon>Araneae</taxon>
        <taxon>Araneomorphae</taxon>
        <taxon>Entelegynae</taxon>
        <taxon>Araneoidea</taxon>
        <taxon>Nephilidae</taxon>
        <taxon>Nephila</taxon>
    </lineage>
</organism>
<protein>
    <submittedName>
        <fullName evidence="1">Uncharacterized protein</fullName>
    </submittedName>
</protein>
<gene>
    <name evidence="1" type="ORF">NPIL_430101</name>
</gene>
<dbReference type="EMBL" id="BMAW01061997">
    <property type="protein sequence ID" value="GFT33924.1"/>
    <property type="molecule type" value="Genomic_DNA"/>
</dbReference>
<keyword evidence="2" id="KW-1185">Reference proteome</keyword>
<dbReference type="AlphaFoldDB" id="A0A8X6TPV3"/>
<sequence>MLSLEFQEEHQWDLSLAWESHSQTQFKDAVRTPANADGGSTETKLLTQVAPFTMGLKVYFEISKKNSDNSIFSFIFRCVLRDKSSRVSPDYYFLTEITESAFILWYRSIEH</sequence>
<comment type="caution">
    <text evidence="1">The sequence shown here is derived from an EMBL/GenBank/DDBJ whole genome shotgun (WGS) entry which is preliminary data.</text>
</comment>
<proteinExistence type="predicted"/>
<accession>A0A8X6TPV3</accession>
<evidence type="ECO:0000313" key="1">
    <source>
        <dbReference type="EMBL" id="GFT33924.1"/>
    </source>
</evidence>
<name>A0A8X6TPV3_NEPPI</name>
<evidence type="ECO:0000313" key="2">
    <source>
        <dbReference type="Proteomes" id="UP000887013"/>
    </source>
</evidence>
<reference evidence="1" key="1">
    <citation type="submission" date="2020-08" db="EMBL/GenBank/DDBJ databases">
        <title>Multicomponent nature underlies the extraordinary mechanical properties of spider dragline silk.</title>
        <authorList>
            <person name="Kono N."/>
            <person name="Nakamura H."/>
            <person name="Mori M."/>
            <person name="Yoshida Y."/>
            <person name="Ohtoshi R."/>
            <person name="Malay A.D."/>
            <person name="Moran D.A.P."/>
            <person name="Tomita M."/>
            <person name="Numata K."/>
            <person name="Arakawa K."/>
        </authorList>
    </citation>
    <scope>NUCLEOTIDE SEQUENCE</scope>
</reference>